<dbReference type="PANTHER" id="PTHR43177:SF3">
    <property type="entry name" value="PROTEIN NRFC HOMOLOG"/>
    <property type="match status" value="1"/>
</dbReference>
<evidence type="ECO:0000313" key="6">
    <source>
        <dbReference type="EMBL" id="SBV94650.1"/>
    </source>
</evidence>
<gene>
    <name evidence="6" type="ORF">KM92DES2_10556</name>
</gene>
<dbReference type="InterPro" id="IPR017896">
    <property type="entry name" value="4Fe4S_Fe-S-bd"/>
</dbReference>
<dbReference type="CDD" id="cd10553">
    <property type="entry name" value="PhsB_like"/>
    <property type="match status" value="1"/>
</dbReference>
<accession>A0A212J5C1</accession>
<keyword evidence="4" id="KW-0411">Iron-sulfur</keyword>
<keyword evidence="3" id="KW-0408">Iron</keyword>
<organism evidence="6">
    <name type="scientific">uncultured Desulfovibrio sp</name>
    <dbReference type="NCBI Taxonomy" id="167968"/>
    <lineage>
        <taxon>Bacteria</taxon>
        <taxon>Pseudomonadati</taxon>
        <taxon>Thermodesulfobacteriota</taxon>
        <taxon>Desulfovibrionia</taxon>
        <taxon>Desulfovibrionales</taxon>
        <taxon>Desulfovibrionaceae</taxon>
        <taxon>Desulfovibrio</taxon>
        <taxon>environmental samples</taxon>
    </lineage>
</organism>
<dbReference type="Pfam" id="PF12800">
    <property type="entry name" value="Fer4_4"/>
    <property type="match status" value="1"/>
</dbReference>
<protein>
    <submittedName>
        <fullName evidence="6">4Fe-4S ferredoxin iron-sulfur binding domain protein</fullName>
    </submittedName>
</protein>
<dbReference type="GO" id="GO:0051539">
    <property type="term" value="F:4 iron, 4 sulfur cluster binding"/>
    <property type="evidence" value="ECO:0007669"/>
    <property type="project" value="UniProtKB-KW"/>
</dbReference>
<evidence type="ECO:0000256" key="1">
    <source>
        <dbReference type="ARBA" id="ARBA00022485"/>
    </source>
</evidence>
<dbReference type="Pfam" id="PF13247">
    <property type="entry name" value="Fer4_11"/>
    <property type="match status" value="1"/>
</dbReference>
<dbReference type="PROSITE" id="PS00198">
    <property type="entry name" value="4FE4S_FER_1"/>
    <property type="match status" value="1"/>
</dbReference>
<dbReference type="AlphaFoldDB" id="A0A212J5C1"/>
<dbReference type="SUPFAM" id="SSF54862">
    <property type="entry name" value="4Fe-4S ferredoxins"/>
    <property type="match status" value="1"/>
</dbReference>
<dbReference type="PANTHER" id="PTHR43177">
    <property type="entry name" value="PROTEIN NRFC"/>
    <property type="match status" value="1"/>
</dbReference>
<feature type="domain" description="4Fe-4S ferredoxin-type" evidence="5">
    <location>
        <begin position="48"/>
        <end position="79"/>
    </location>
</feature>
<sequence length="168" mass="18527">MSKYIVMHNSADCIGCKACEVQCRSLHNGGPGAFFCRVLSVEQTEPKPALGFVYTSCFHCENPWCVKACPTGAMRRRDDGIVYVETSACVGCKACITACPWAAPQWNAQTGKVDKCDLCRDRIDQGLKPACVTTCAMSCLQFSTPDAASQEKRQEFAEQMQRNRPVVR</sequence>
<dbReference type="Gene3D" id="3.30.70.20">
    <property type="match status" value="2"/>
</dbReference>
<dbReference type="PROSITE" id="PS51379">
    <property type="entry name" value="4FE4S_FER_2"/>
    <property type="match status" value="2"/>
</dbReference>
<evidence type="ECO:0000256" key="3">
    <source>
        <dbReference type="ARBA" id="ARBA00023004"/>
    </source>
</evidence>
<dbReference type="InterPro" id="IPR050954">
    <property type="entry name" value="ET_IronSulfur_Cluster-Binding"/>
</dbReference>
<feature type="domain" description="4Fe-4S ferredoxin-type" evidence="5">
    <location>
        <begin position="80"/>
        <end position="109"/>
    </location>
</feature>
<dbReference type="InterPro" id="IPR017900">
    <property type="entry name" value="4Fe4S_Fe_S_CS"/>
</dbReference>
<keyword evidence="2" id="KW-0479">Metal-binding</keyword>
<name>A0A212J5C1_9BACT</name>
<dbReference type="GO" id="GO:0046872">
    <property type="term" value="F:metal ion binding"/>
    <property type="evidence" value="ECO:0007669"/>
    <property type="project" value="UniProtKB-KW"/>
</dbReference>
<keyword evidence="1" id="KW-0004">4Fe-4S</keyword>
<dbReference type="EMBL" id="FLUP01000001">
    <property type="protein sequence ID" value="SBV94650.1"/>
    <property type="molecule type" value="Genomic_DNA"/>
</dbReference>
<evidence type="ECO:0000256" key="4">
    <source>
        <dbReference type="ARBA" id="ARBA00023014"/>
    </source>
</evidence>
<dbReference type="RefSeq" id="WP_192111320.1">
    <property type="nucleotide sequence ID" value="NZ_CABUEN010000005.1"/>
</dbReference>
<evidence type="ECO:0000259" key="5">
    <source>
        <dbReference type="PROSITE" id="PS51379"/>
    </source>
</evidence>
<reference evidence="6" key="1">
    <citation type="submission" date="2016-04" db="EMBL/GenBank/DDBJ databases">
        <authorList>
            <person name="Evans L.H."/>
            <person name="Alamgir A."/>
            <person name="Owens N."/>
            <person name="Weber N.D."/>
            <person name="Virtaneva K."/>
            <person name="Barbian K."/>
            <person name="Babar A."/>
            <person name="Rosenke K."/>
        </authorList>
    </citation>
    <scope>NUCLEOTIDE SEQUENCE</scope>
    <source>
        <strain evidence="6">92-2</strain>
    </source>
</reference>
<proteinExistence type="predicted"/>
<evidence type="ECO:0000256" key="2">
    <source>
        <dbReference type="ARBA" id="ARBA00022723"/>
    </source>
</evidence>